<gene>
    <name evidence="1" type="ORF">H744_2c1362</name>
</gene>
<evidence type="ECO:0000313" key="1">
    <source>
        <dbReference type="EMBL" id="AJR08040.1"/>
    </source>
</evidence>
<name>A0A0C5WYA5_9GAMM</name>
<dbReference type="OrthoDB" id="5540985at2"/>
<proteinExistence type="predicted"/>
<organism evidence="1 2">
    <name type="scientific">Photobacterium gaetbulicola Gung47</name>
    <dbReference type="NCBI Taxonomy" id="658445"/>
    <lineage>
        <taxon>Bacteria</taxon>
        <taxon>Pseudomonadati</taxon>
        <taxon>Pseudomonadota</taxon>
        <taxon>Gammaproteobacteria</taxon>
        <taxon>Vibrionales</taxon>
        <taxon>Vibrionaceae</taxon>
        <taxon>Photobacterium</taxon>
    </lineage>
</organism>
<evidence type="ECO:0008006" key="3">
    <source>
        <dbReference type="Google" id="ProtNLM"/>
    </source>
</evidence>
<dbReference type="PATRIC" id="fig|658445.3.peg.3267"/>
<keyword evidence="2" id="KW-1185">Reference proteome</keyword>
<dbReference type="KEGG" id="pgb:H744_2c1362"/>
<sequence length="91" mass="10326">MTLSPTLMGLPLALLLLAGCADSRHDTLAELGFTRPYLDGYQDGCFSRKNEPATHLDGFRQDPERMEADHKYAYGWQDGYEQCYADNTDYL</sequence>
<reference evidence="1 2" key="1">
    <citation type="submission" date="2013-05" db="EMBL/GenBank/DDBJ databases">
        <title>Complete genome sequence of the lipase-producing bacterium Photobacterium gaetbulicola Gung47.</title>
        <authorList>
            <person name="Kim Y.-O."/>
        </authorList>
    </citation>
    <scope>NUCLEOTIDE SEQUENCE [LARGE SCALE GENOMIC DNA]</scope>
    <source>
        <strain evidence="1 2">Gung47</strain>
    </source>
</reference>
<dbReference type="HOGENOM" id="CLU_2466332_0_0_6"/>
<dbReference type="EMBL" id="CP005974">
    <property type="protein sequence ID" value="AJR08040.1"/>
    <property type="molecule type" value="Genomic_DNA"/>
</dbReference>
<protein>
    <recommendedName>
        <fullName evidence="3">Lipoprotein</fullName>
    </recommendedName>
</protein>
<dbReference type="AlphaFoldDB" id="A0A0C5WYA5"/>
<dbReference type="Proteomes" id="UP000032303">
    <property type="component" value="Chromosome 2"/>
</dbReference>
<evidence type="ECO:0000313" key="2">
    <source>
        <dbReference type="Proteomes" id="UP000032303"/>
    </source>
</evidence>
<accession>A0A0C5WYA5</accession>